<dbReference type="AlphaFoldDB" id="A0A942UPI6"/>
<dbReference type="CDD" id="cd14360">
    <property type="entry name" value="UBA_NAC_like_bac"/>
    <property type="match status" value="1"/>
</dbReference>
<comment type="caution">
    <text evidence="3">The sequence shown here is derived from an EMBL/GenBank/DDBJ whole genome shotgun (WGS) entry which is preliminary data.</text>
</comment>
<dbReference type="SUPFAM" id="SSF46934">
    <property type="entry name" value="UBA-like"/>
    <property type="match status" value="1"/>
</dbReference>
<evidence type="ECO:0000256" key="1">
    <source>
        <dbReference type="SAM" id="MobiDB-lite"/>
    </source>
</evidence>
<proteinExistence type="predicted"/>
<dbReference type="Gene3D" id="1.10.8.10">
    <property type="entry name" value="DNA helicase RuvA subunit, C-terminal domain"/>
    <property type="match status" value="1"/>
</dbReference>
<dbReference type="RefSeq" id="WP_203364841.1">
    <property type="nucleotide sequence ID" value="NZ_WSFT01000005.1"/>
</dbReference>
<dbReference type="InterPro" id="IPR009060">
    <property type="entry name" value="UBA-like_sf"/>
</dbReference>
<organism evidence="3 4">
    <name type="scientific">Anaeromonas frigoriresistens</name>
    <dbReference type="NCBI Taxonomy" id="2683708"/>
    <lineage>
        <taxon>Bacteria</taxon>
        <taxon>Bacillati</taxon>
        <taxon>Bacillota</taxon>
        <taxon>Tissierellia</taxon>
        <taxon>Tissierellales</taxon>
        <taxon>Thermohalobacteraceae</taxon>
        <taxon>Anaeromonas</taxon>
    </lineage>
</organism>
<evidence type="ECO:0000313" key="3">
    <source>
        <dbReference type="EMBL" id="MBS4536909.1"/>
    </source>
</evidence>
<dbReference type="EMBL" id="WSFT01000005">
    <property type="protein sequence ID" value="MBS4536909.1"/>
    <property type="molecule type" value="Genomic_DNA"/>
</dbReference>
<dbReference type="Pfam" id="PF14242">
    <property type="entry name" value="DUF4342"/>
    <property type="match status" value="1"/>
</dbReference>
<keyword evidence="4" id="KW-1185">Reference proteome</keyword>
<sequence length="170" mass="18804">MDISLEKIDTIRERTGASYKEAKEILEKHNGDIVEALIDIENNDKGSNFNINQTSEEVISKLKEIVKKGNITKIILKKDGEVIMNIPVTAGAIGAVLAPQLSAIGIAAAMISRTTIEIVKEDGEVVNLNEMAGKTVDKIMRRNKDTSTSEYTEDYMNAEDYTKDNDDNKI</sequence>
<evidence type="ECO:0000313" key="4">
    <source>
        <dbReference type="Proteomes" id="UP000724672"/>
    </source>
</evidence>
<protein>
    <submittedName>
        <fullName evidence="3">DUF4342 domain-containing protein</fullName>
    </submittedName>
</protein>
<name>A0A942UPI6_9FIRM</name>
<dbReference type="InterPro" id="IPR025642">
    <property type="entry name" value="DUF4342"/>
</dbReference>
<gene>
    <name evidence="3" type="ORF">GOQ27_00450</name>
</gene>
<feature type="region of interest" description="Disordered" evidence="1">
    <location>
        <begin position="146"/>
        <end position="170"/>
    </location>
</feature>
<dbReference type="Proteomes" id="UP000724672">
    <property type="component" value="Unassembled WGS sequence"/>
</dbReference>
<reference evidence="3" key="1">
    <citation type="submission" date="2019-12" db="EMBL/GenBank/DDBJ databases">
        <title>Clostridiaceae gen. nov. sp. nov., isolated from sediment in Xinjiang, China.</title>
        <authorList>
            <person name="Zhang R."/>
        </authorList>
    </citation>
    <scope>NUCLEOTIDE SEQUENCE</scope>
    <source>
        <strain evidence="3">D2Q-11</strain>
    </source>
</reference>
<feature type="domain" description="DUF4342" evidence="2">
    <location>
        <begin position="49"/>
        <end position="120"/>
    </location>
</feature>
<feature type="compositionally biased region" description="Basic and acidic residues" evidence="1">
    <location>
        <begin position="160"/>
        <end position="170"/>
    </location>
</feature>
<accession>A0A942UPI6</accession>
<evidence type="ECO:0000259" key="2">
    <source>
        <dbReference type="Pfam" id="PF14242"/>
    </source>
</evidence>